<dbReference type="InterPro" id="IPR051540">
    <property type="entry name" value="S-2-haloacid_dehalogenase"/>
</dbReference>
<feature type="compositionally biased region" description="Basic and acidic residues" evidence="3">
    <location>
        <begin position="7"/>
        <end position="19"/>
    </location>
</feature>
<dbReference type="SFLD" id="SFLDS00003">
    <property type="entry name" value="Haloacid_Dehalogenase"/>
    <property type="match status" value="1"/>
</dbReference>
<feature type="domain" description="CHCH" evidence="4">
    <location>
        <begin position="54"/>
        <end position="87"/>
    </location>
</feature>
<reference evidence="5" key="1">
    <citation type="submission" date="2023-08" db="EMBL/GenBank/DDBJ databases">
        <authorList>
            <person name="Audoor S."/>
            <person name="Bilcke G."/>
        </authorList>
    </citation>
    <scope>NUCLEOTIDE SEQUENCE</scope>
</reference>
<dbReference type="SUPFAM" id="SSF47072">
    <property type="entry name" value="Cysteine alpha-hairpin motif"/>
    <property type="match status" value="1"/>
</dbReference>
<dbReference type="PROSITE" id="PS51808">
    <property type="entry name" value="CHCH"/>
    <property type="match status" value="1"/>
</dbReference>
<evidence type="ECO:0000259" key="4">
    <source>
        <dbReference type="Pfam" id="PF06747"/>
    </source>
</evidence>
<evidence type="ECO:0000313" key="5">
    <source>
        <dbReference type="EMBL" id="CAJ1914084.1"/>
    </source>
</evidence>
<organism evidence="5 6">
    <name type="scientific">Cylindrotheca closterium</name>
    <dbReference type="NCBI Taxonomy" id="2856"/>
    <lineage>
        <taxon>Eukaryota</taxon>
        <taxon>Sar</taxon>
        <taxon>Stramenopiles</taxon>
        <taxon>Ochrophyta</taxon>
        <taxon>Bacillariophyta</taxon>
        <taxon>Bacillariophyceae</taxon>
        <taxon>Bacillariophycidae</taxon>
        <taxon>Bacillariales</taxon>
        <taxon>Bacillariaceae</taxon>
        <taxon>Cylindrotheca</taxon>
    </lineage>
</organism>
<feature type="region of interest" description="Disordered" evidence="3">
    <location>
        <begin position="377"/>
        <end position="396"/>
    </location>
</feature>
<keyword evidence="1" id="KW-0378">Hydrolase</keyword>
<name>A0AAD2FFL8_9STRA</name>
<dbReference type="EMBL" id="CAKOGP040000001">
    <property type="protein sequence ID" value="CAJ1914084.1"/>
    <property type="molecule type" value="Genomic_DNA"/>
</dbReference>
<dbReference type="InterPro" id="IPR036412">
    <property type="entry name" value="HAD-like_sf"/>
</dbReference>
<feature type="compositionally biased region" description="Basic residues" evidence="3">
    <location>
        <begin position="27"/>
        <end position="37"/>
    </location>
</feature>
<gene>
    <name evidence="5" type="ORF">CYCCA115_LOCUS676</name>
</gene>
<comment type="caution">
    <text evidence="5">The sequence shown here is derived from an EMBL/GenBank/DDBJ whole genome shotgun (WGS) entry which is preliminary data.</text>
</comment>
<evidence type="ECO:0000256" key="3">
    <source>
        <dbReference type="SAM" id="MobiDB-lite"/>
    </source>
</evidence>
<accession>A0AAD2FFL8</accession>
<evidence type="ECO:0000256" key="1">
    <source>
        <dbReference type="ARBA" id="ARBA00022801"/>
    </source>
</evidence>
<dbReference type="Gene3D" id="1.20.120.1600">
    <property type="match status" value="1"/>
</dbReference>
<dbReference type="Proteomes" id="UP001295423">
    <property type="component" value="Unassembled WGS sequence"/>
</dbReference>
<proteinExistence type="predicted"/>
<dbReference type="InterPro" id="IPR023214">
    <property type="entry name" value="HAD_sf"/>
</dbReference>
<dbReference type="GO" id="GO:0016787">
    <property type="term" value="F:hydrolase activity"/>
    <property type="evidence" value="ECO:0007669"/>
    <property type="project" value="UniProtKB-KW"/>
</dbReference>
<dbReference type="Pfam" id="PF00702">
    <property type="entry name" value="Hydrolase"/>
    <property type="match status" value="1"/>
</dbReference>
<dbReference type="InterPro" id="IPR009069">
    <property type="entry name" value="Cys_alpha_HP_mot_SF"/>
</dbReference>
<dbReference type="PANTHER" id="PTHR43316:SF8">
    <property type="entry name" value="HAD FAMILY HYDROLASE"/>
    <property type="match status" value="1"/>
</dbReference>
<dbReference type="AlphaFoldDB" id="A0AAD2FFL8"/>
<sequence>MPLFGFSKKEGEEVKERISNDINPGKGLKHNKGKPKKAPYATQDSTTARFLTNCSDEHKESLQCIEQNYNNRGACQPFFDAYKQCRAEENEARKAANSGGKEEKGFGRIAVVPSAGTPCRPFLHHSHTQNFAAATDIDSIANSADSPLRLISFDLDDTLFPTTDVVKAANMKMLDALKERGCGQVALPDYLATTKTIRKGLEAPSTYQGLRKMALKQTFLNAGINNDDQLDAWVNECYQAWEDERHAAAQRFLYEDAMETLQALRATYPDAAIVAITNGAGDPLQMKETLAPYFDFTISGEMDAVFPYRKPHDFIYKYSLQHYQEKTGTVGDDSFPTLGEWVHVGDCLANDVGASARCGAQAIWFCHLEEDEMMEEKKGDPEGKMQTPEWSTATPEEVAARKKQVENGKKYVAASIHRLSELPDAIKSVLTAKRPALQDN</sequence>
<keyword evidence="6" id="KW-1185">Reference proteome</keyword>
<dbReference type="Pfam" id="PF06747">
    <property type="entry name" value="CHCH"/>
    <property type="match status" value="1"/>
</dbReference>
<feature type="region of interest" description="Disordered" evidence="3">
    <location>
        <begin position="1"/>
        <end position="43"/>
    </location>
</feature>
<dbReference type="Gene3D" id="3.40.50.1000">
    <property type="entry name" value="HAD superfamily/HAD-like"/>
    <property type="match status" value="1"/>
</dbReference>
<dbReference type="SFLD" id="SFLDG01129">
    <property type="entry name" value="C1.5:_HAD__Beta-PGM__Phosphata"/>
    <property type="match status" value="1"/>
</dbReference>
<evidence type="ECO:0000313" key="6">
    <source>
        <dbReference type="Proteomes" id="UP001295423"/>
    </source>
</evidence>
<protein>
    <recommendedName>
        <fullName evidence="4">CHCH domain-containing protein</fullName>
    </recommendedName>
</protein>
<keyword evidence="2" id="KW-1015">Disulfide bond</keyword>
<dbReference type="PANTHER" id="PTHR43316">
    <property type="entry name" value="HYDROLASE, HALOACID DELAHOGENASE-RELATED"/>
    <property type="match status" value="1"/>
</dbReference>
<dbReference type="SUPFAM" id="SSF56784">
    <property type="entry name" value="HAD-like"/>
    <property type="match status" value="1"/>
</dbReference>
<dbReference type="InterPro" id="IPR010625">
    <property type="entry name" value="CHCH"/>
</dbReference>
<evidence type="ECO:0000256" key="2">
    <source>
        <dbReference type="ARBA" id="ARBA00023157"/>
    </source>
</evidence>